<keyword evidence="2" id="KW-1185">Reference proteome</keyword>
<dbReference type="EMBL" id="FCOL02000122">
    <property type="protein sequence ID" value="SAL84359.1"/>
    <property type="molecule type" value="Genomic_DNA"/>
</dbReference>
<evidence type="ECO:0000313" key="1">
    <source>
        <dbReference type="EMBL" id="SAL84359.1"/>
    </source>
</evidence>
<name>A0A158KUF3_9BURK</name>
<dbReference type="AlphaFoldDB" id="A0A158KUF3"/>
<comment type="caution">
    <text evidence="1">The sequence shown here is derived from an EMBL/GenBank/DDBJ whole genome shotgun (WGS) entry which is preliminary data.</text>
</comment>
<organism evidence="1 2">
    <name type="scientific">Caballeronia terrestris</name>
    <dbReference type="NCBI Taxonomy" id="1226301"/>
    <lineage>
        <taxon>Bacteria</taxon>
        <taxon>Pseudomonadati</taxon>
        <taxon>Pseudomonadota</taxon>
        <taxon>Betaproteobacteria</taxon>
        <taxon>Burkholderiales</taxon>
        <taxon>Burkholderiaceae</taxon>
        <taxon>Caballeronia</taxon>
    </lineage>
</organism>
<sequence length="114" mass="12491">MTTNNLESLSDAALARKFKAMGRARRMQIAATLRAAVDDSGWRFPGLDQKPVKAVAVKKRYRGNGTWRHSMDGARLCVAEIDAHITERQQRGAQLLAGAAPVDLQDALLLIALH</sequence>
<proteinExistence type="predicted"/>
<dbReference type="Proteomes" id="UP000054925">
    <property type="component" value="Unassembled WGS sequence"/>
</dbReference>
<gene>
    <name evidence="1" type="ORF">AWB67_06661</name>
</gene>
<dbReference type="RefSeq" id="WP_087660246.1">
    <property type="nucleotide sequence ID" value="NZ_FCOL02000122.1"/>
</dbReference>
<evidence type="ECO:0000313" key="2">
    <source>
        <dbReference type="Proteomes" id="UP000054925"/>
    </source>
</evidence>
<reference evidence="1" key="1">
    <citation type="submission" date="2016-01" db="EMBL/GenBank/DDBJ databases">
        <authorList>
            <person name="Peeters C."/>
        </authorList>
    </citation>
    <scope>NUCLEOTIDE SEQUENCE [LARGE SCALE GENOMIC DNA]</scope>
    <source>
        <strain evidence="1">LMG 22937</strain>
    </source>
</reference>
<accession>A0A158KUF3</accession>
<protein>
    <submittedName>
        <fullName evidence="1">Uncharacterized protein</fullName>
    </submittedName>
</protein>